<dbReference type="PRINTS" id="PR00111">
    <property type="entry name" value="ABHYDROLASE"/>
</dbReference>
<dbReference type="Pfam" id="PF12697">
    <property type="entry name" value="Abhydrolase_6"/>
    <property type="match status" value="1"/>
</dbReference>
<dbReference type="GO" id="GO:0016020">
    <property type="term" value="C:membrane"/>
    <property type="evidence" value="ECO:0007669"/>
    <property type="project" value="TreeGrafter"/>
</dbReference>
<dbReference type="AlphaFoldDB" id="A0A4S3MR15"/>
<evidence type="ECO:0000313" key="3">
    <source>
        <dbReference type="Proteomes" id="UP000309450"/>
    </source>
</evidence>
<sequence>MNGVRAWTCGGSRPVLALHCSLSHSGAWSGLVGHLAGVTVTARDLPGHGRAPEWDGKTDLHTLATRCALTLAEGIGGGAPVDLLGHSFGATVALRIALERPELVRSLTLIEPVLFAAARAAGWPGWAVFEQEGQEMRCLLASGDREGATRVFLADWGAAVPFDDLPAALRKYMTDRIHLIPAQDDTLLRDAAGLLGFMRPEGLGLPVLLVEGADSPPVMAAILDELARRLPDTRRLVVPGAGHMVPITHPEPVARAIMALLAES</sequence>
<protein>
    <submittedName>
        <fullName evidence="2">Alpha/beta hydrolase</fullName>
    </submittedName>
</protein>
<dbReference type="InterPro" id="IPR029058">
    <property type="entry name" value="AB_hydrolase_fold"/>
</dbReference>
<gene>
    <name evidence="2" type="ORF">E7811_04325</name>
</gene>
<proteinExistence type="predicted"/>
<dbReference type="PANTHER" id="PTHR43798:SF33">
    <property type="entry name" value="HYDROLASE, PUTATIVE (AFU_ORTHOLOGUE AFUA_2G14860)-RELATED"/>
    <property type="match status" value="1"/>
</dbReference>
<reference evidence="2 3" key="1">
    <citation type="submission" date="2019-04" db="EMBL/GenBank/DDBJ databases">
        <title>Draft genome sequence of Gemmobacter aestuarii sp. nov.</title>
        <authorList>
            <person name="Hameed A."/>
            <person name="Lin S.-Y."/>
            <person name="Shahina M."/>
            <person name="Lai W.-A."/>
            <person name="Young C.-C."/>
        </authorList>
    </citation>
    <scope>NUCLEOTIDE SEQUENCE [LARGE SCALE GENOMIC DNA]</scope>
    <source>
        <strain evidence="2 3">CC-PW-75</strain>
    </source>
</reference>
<evidence type="ECO:0000313" key="2">
    <source>
        <dbReference type="EMBL" id="THD84956.1"/>
    </source>
</evidence>
<dbReference type="Gene3D" id="3.40.50.1820">
    <property type="entry name" value="alpha/beta hydrolase"/>
    <property type="match status" value="1"/>
</dbReference>
<dbReference type="GO" id="GO:0016787">
    <property type="term" value="F:hydrolase activity"/>
    <property type="evidence" value="ECO:0007669"/>
    <property type="project" value="UniProtKB-KW"/>
</dbReference>
<dbReference type="InterPro" id="IPR000639">
    <property type="entry name" value="Epox_hydrolase-like"/>
</dbReference>
<dbReference type="Proteomes" id="UP000309450">
    <property type="component" value="Unassembled WGS sequence"/>
</dbReference>
<evidence type="ECO:0000259" key="1">
    <source>
        <dbReference type="Pfam" id="PF12697"/>
    </source>
</evidence>
<keyword evidence="3" id="KW-1185">Reference proteome</keyword>
<dbReference type="PANTHER" id="PTHR43798">
    <property type="entry name" value="MONOACYLGLYCEROL LIPASE"/>
    <property type="match status" value="1"/>
</dbReference>
<dbReference type="RefSeq" id="WP_136393334.1">
    <property type="nucleotide sequence ID" value="NZ_SSND01000001.1"/>
</dbReference>
<dbReference type="InterPro" id="IPR050266">
    <property type="entry name" value="AB_hydrolase_sf"/>
</dbReference>
<dbReference type="InterPro" id="IPR000073">
    <property type="entry name" value="AB_hydrolase_1"/>
</dbReference>
<feature type="domain" description="AB hydrolase-1" evidence="1">
    <location>
        <begin position="15"/>
        <end position="256"/>
    </location>
</feature>
<keyword evidence="2" id="KW-0378">Hydrolase</keyword>
<name>A0A4S3MR15_9RHOB</name>
<dbReference type="PRINTS" id="PR00412">
    <property type="entry name" value="EPOXHYDRLASE"/>
</dbReference>
<accession>A0A4S3MR15</accession>
<dbReference type="SUPFAM" id="SSF53474">
    <property type="entry name" value="alpha/beta-Hydrolases"/>
    <property type="match status" value="1"/>
</dbReference>
<comment type="caution">
    <text evidence="2">The sequence shown here is derived from an EMBL/GenBank/DDBJ whole genome shotgun (WGS) entry which is preliminary data.</text>
</comment>
<organism evidence="2 3">
    <name type="scientific">Aliigemmobacter aestuarii</name>
    <dbReference type="NCBI Taxonomy" id="1445661"/>
    <lineage>
        <taxon>Bacteria</taxon>
        <taxon>Pseudomonadati</taxon>
        <taxon>Pseudomonadota</taxon>
        <taxon>Alphaproteobacteria</taxon>
        <taxon>Rhodobacterales</taxon>
        <taxon>Paracoccaceae</taxon>
        <taxon>Aliigemmobacter</taxon>
    </lineage>
</organism>
<dbReference type="EMBL" id="SSND01000001">
    <property type="protein sequence ID" value="THD84956.1"/>
    <property type="molecule type" value="Genomic_DNA"/>
</dbReference>
<dbReference type="OrthoDB" id="9804723at2"/>